<organism evidence="2 3">
    <name type="scientific">Anopheles culicifacies</name>
    <dbReference type="NCBI Taxonomy" id="139723"/>
    <lineage>
        <taxon>Eukaryota</taxon>
        <taxon>Metazoa</taxon>
        <taxon>Ecdysozoa</taxon>
        <taxon>Arthropoda</taxon>
        <taxon>Hexapoda</taxon>
        <taxon>Insecta</taxon>
        <taxon>Pterygota</taxon>
        <taxon>Neoptera</taxon>
        <taxon>Endopterygota</taxon>
        <taxon>Diptera</taxon>
        <taxon>Nematocera</taxon>
        <taxon>Culicoidea</taxon>
        <taxon>Culicidae</taxon>
        <taxon>Anophelinae</taxon>
        <taxon>Anopheles</taxon>
        <taxon>culicifacies species complex</taxon>
    </lineage>
</organism>
<name>A0A182M1C6_9DIPT</name>
<protein>
    <submittedName>
        <fullName evidence="2">Uncharacterized protein</fullName>
    </submittedName>
</protein>
<dbReference type="AlphaFoldDB" id="A0A182M1C6"/>
<dbReference type="STRING" id="139723.A0A182M1C6"/>
<evidence type="ECO:0000313" key="3">
    <source>
        <dbReference type="Proteomes" id="UP000075883"/>
    </source>
</evidence>
<dbReference type="EnsemblMetazoa" id="ACUA007064-RA">
    <property type="protein sequence ID" value="ACUA007064-PA"/>
    <property type="gene ID" value="ACUA007064"/>
</dbReference>
<reference evidence="2" key="2">
    <citation type="submission" date="2020-05" db="UniProtKB">
        <authorList>
            <consortium name="EnsemblMetazoa"/>
        </authorList>
    </citation>
    <scope>IDENTIFICATION</scope>
    <source>
        <strain evidence="2">A-37</strain>
    </source>
</reference>
<dbReference type="VEuPathDB" id="VectorBase:ACUA007064"/>
<dbReference type="Proteomes" id="UP000075883">
    <property type="component" value="Unassembled WGS sequence"/>
</dbReference>
<proteinExistence type="predicted"/>
<accession>A0A182M1C6</accession>
<feature type="compositionally biased region" description="Low complexity" evidence="1">
    <location>
        <begin position="69"/>
        <end position="87"/>
    </location>
</feature>
<evidence type="ECO:0000313" key="2">
    <source>
        <dbReference type="EnsemblMetazoa" id="ACUA007064-PA"/>
    </source>
</evidence>
<evidence type="ECO:0000256" key="1">
    <source>
        <dbReference type="SAM" id="MobiDB-lite"/>
    </source>
</evidence>
<feature type="compositionally biased region" description="Basic and acidic residues" evidence="1">
    <location>
        <begin position="49"/>
        <end position="64"/>
    </location>
</feature>
<dbReference type="Gene3D" id="2.10.25.10">
    <property type="entry name" value="Laminin"/>
    <property type="match status" value="1"/>
</dbReference>
<feature type="compositionally biased region" description="Acidic residues" evidence="1">
    <location>
        <begin position="24"/>
        <end position="48"/>
    </location>
</feature>
<reference evidence="3" key="1">
    <citation type="submission" date="2013-09" db="EMBL/GenBank/DDBJ databases">
        <title>The Genome Sequence of Anopheles culicifacies species A.</title>
        <authorList>
            <consortium name="The Broad Institute Genomics Platform"/>
            <person name="Neafsey D.E."/>
            <person name="Besansky N."/>
            <person name="Howell P."/>
            <person name="Walton C."/>
            <person name="Young S.K."/>
            <person name="Zeng Q."/>
            <person name="Gargeya S."/>
            <person name="Fitzgerald M."/>
            <person name="Haas B."/>
            <person name="Abouelleil A."/>
            <person name="Allen A.W."/>
            <person name="Alvarado L."/>
            <person name="Arachchi H.M."/>
            <person name="Berlin A.M."/>
            <person name="Chapman S.B."/>
            <person name="Gainer-Dewar J."/>
            <person name="Goldberg J."/>
            <person name="Griggs A."/>
            <person name="Gujja S."/>
            <person name="Hansen M."/>
            <person name="Howarth C."/>
            <person name="Imamovic A."/>
            <person name="Ireland A."/>
            <person name="Larimer J."/>
            <person name="McCowan C."/>
            <person name="Murphy C."/>
            <person name="Pearson M."/>
            <person name="Poon T.W."/>
            <person name="Priest M."/>
            <person name="Roberts A."/>
            <person name="Saif S."/>
            <person name="Shea T."/>
            <person name="Sisk P."/>
            <person name="Sykes S."/>
            <person name="Wortman J."/>
            <person name="Nusbaum C."/>
            <person name="Birren B."/>
        </authorList>
    </citation>
    <scope>NUCLEOTIDE SEQUENCE [LARGE SCALE GENOMIC DNA]</scope>
    <source>
        <strain evidence="3">A-37</strain>
    </source>
</reference>
<feature type="region of interest" description="Disordered" evidence="1">
    <location>
        <begin position="1"/>
        <end position="90"/>
    </location>
</feature>
<sequence>MPDNLSGPEEEHETHQHRSTSDTTGDDEEDTNGGEDEDEEEGDDDEDNGHDHPKSHKHDDHQEPAELATGETEQPSSSTESTRVSTTPQTVVAACGSDRGGCDHECRMIYHGNEVEPVVECSCYRGFLLDVRDGRTCHGE</sequence>
<keyword evidence="3" id="KW-1185">Reference proteome</keyword>
<dbReference type="EMBL" id="AXCM01020919">
    <property type="status" value="NOT_ANNOTATED_CDS"/>
    <property type="molecule type" value="Genomic_DNA"/>
</dbReference>